<keyword evidence="2" id="KW-1185">Reference proteome</keyword>
<evidence type="ECO:0000313" key="1">
    <source>
        <dbReference type="EMBL" id="MEQ2157418.1"/>
    </source>
</evidence>
<accession>A0ABV0ME84</accession>
<dbReference type="Proteomes" id="UP001476798">
    <property type="component" value="Unassembled WGS sequence"/>
</dbReference>
<dbReference type="EMBL" id="JAHRIO010000052">
    <property type="protein sequence ID" value="MEQ2157418.1"/>
    <property type="molecule type" value="Genomic_DNA"/>
</dbReference>
<evidence type="ECO:0000313" key="2">
    <source>
        <dbReference type="Proteomes" id="UP001476798"/>
    </source>
</evidence>
<reference evidence="1 2" key="1">
    <citation type="submission" date="2021-06" db="EMBL/GenBank/DDBJ databases">
        <authorList>
            <person name="Palmer J.M."/>
        </authorList>
    </citation>
    <scope>NUCLEOTIDE SEQUENCE [LARGE SCALE GENOMIC DNA]</scope>
    <source>
        <strain evidence="1 2">GA_2019</strain>
        <tissue evidence="1">Muscle</tissue>
    </source>
</reference>
<name>A0ABV0ME84_9TELE</name>
<organism evidence="1 2">
    <name type="scientific">Goodea atripinnis</name>
    <dbReference type="NCBI Taxonomy" id="208336"/>
    <lineage>
        <taxon>Eukaryota</taxon>
        <taxon>Metazoa</taxon>
        <taxon>Chordata</taxon>
        <taxon>Craniata</taxon>
        <taxon>Vertebrata</taxon>
        <taxon>Euteleostomi</taxon>
        <taxon>Actinopterygii</taxon>
        <taxon>Neopterygii</taxon>
        <taxon>Teleostei</taxon>
        <taxon>Neoteleostei</taxon>
        <taxon>Acanthomorphata</taxon>
        <taxon>Ovalentaria</taxon>
        <taxon>Atherinomorphae</taxon>
        <taxon>Cyprinodontiformes</taxon>
        <taxon>Goodeidae</taxon>
        <taxon>Goodea</taxon>
    </lineage>
</organism>
<protein>
    <submittedName>
        <fullName evidence="1">Uncharacterized protein</fullName>
    </submittedName>
</protein>
<proteinExistence type="predicted"/>
<sequence>MPLTHPTHLLSSAQHSWLGVRRTRGLYCACSQAPGQQGHLVPKQTLPLLELLALHVCVSMCVSVCVCACMLKGDQYLSVRMHHQNEGRGLALEEHLSNFSAGHIRTHSVQPVGDRGSKNIIERARAASQVKLFSLNIYT</sequence>
<gene>
    <name evidence="1" type="ORF">GOODEAATRI_001653</name>
</gene>
<comment type="caution">
    <text evidence="1">The sequence shown here is derived from an EMBL/GenBank/DDBJ whole genome shotgun (WGS) entry which is preliminary data.</text>
</comment>